<keyword evidence="7" id="KW-1185">Reference proteome</keyword>
<evidence type="ECO:0000313" key="7">
    <source>
        <dbReference type="Proteomes" id="UP000515312"/>
    </source>
</evidence>
<dbReference type="InterPro" id="IPR019734">
    <property type="entry name" value="TPR_rpt"/>
</dbReference>
<feature type="region of interest" description="Disordered" evidence="4">
    <location>
        <begin position="23"/>
        <end position="49"/>
    </location>
</feature>
<feature type="repeat" description="TPR" evidence="3">
    <location>
        <begin position="180"/>
        <end position="213"/>
    </location>
</feature>
<dbReference type="SMART" id="SM00028">
    <property type="entry name" value="TPR"/>
    <property type="match status" value="6"/>
</dbReference>
<dbReference type="Pfam" id="PF14559">
    <property type="entry name" value="TPR_19"/>
    <property type="match status" value="2"/>
</dbReference>
<keyword evidence="2 3" id="KW-0802">TPR repeat</keyword>
<dbReference type="SUPFAM" id="SSF48452">
    <property type="entry name" value="TPR-like"/>
    <property type="match status" value="2"/>
</dbReference>
<organism evidence="6 7">
    <name type="scientific">Alloacidobacterium dinghuense</name>
    <dbReference type="NCBI Taxonomy" id="2763107"/>
    <lineage>
        <taxon>Bacteria</taxon>
        <taxon>Pseudomonadati</taxon>
        <taxon>Acidobacteriota</taxon>
        <taxon>Terriglobia</taxon>
        <taxon>Terriglobales</taxon>
        <taxon>Acidobacteriaceae</taxon>
        <taxon>Alloacidobacterium</taxon>
    </lineage>
</organism>
<evidence type="ECO:0000256" key="3">
    <source>
        <dbReference type="PROSITE-ProRule" id="PRU00339"/>
    </source>
</evidence>
<dbReference type="InterPro" id="IPR052346">
    <property type="entry name" value="O-mannosyl-transferase_TMTC"/>
</dbReference>
<dbReference type="AlphaFoldDB" id="A0A7G8BLW0"/>
<feature type="repeat" description="TPR" evidence="3">
    <location>
        <begin position="288"/>
        <end position="321"/>
    </location>
</feature>
<dbReference type="RefSeq" id="WP_186745026.1">
    <property type="nucleotide sequence ID" value="NZ_CP060394.1"/>
</dbReference>
<name>A0A7G8BLW0_9BACT</name>
<proteinExistence type="predicted"/>
<evidence type="ECO:0000313" key="6">
    <source>
        <dbReference type="EMBL" id="QNI33530.1"/>
    </source>
</evidence>
<evidence type="ECO:0000256" key="2">
    <source>
        <dbReference type="ARBA" id="ARBA00022803"/>
    </source>
</evidence>
<dbReference type="PROSITE" id="PS50005">
    <property type="entry name" value="TPR"/>
    <property type="match status" value="3"/>
</dbReference>
<dbReference type="Pfam" id="PF07719">
    <property type="entry name" value="TPR_2"/>
    <property type="match status" value="1"/>
</dbReference>
<feature type="chain" id="PRO_5029018664" evidence="5">
    <location>
        <begin position="19"/>
        <end position="370"/>
    </location>
</feature>
<dbReference type="Proteomes" id="UP000515312">
    <property type="component" value="Chromosome"/>
</dbReference>
<keyword evidence="1" id="KW-0677">Repeat</keyword>
<dbReference type="PANTHER" id="PTHR44227:SF3">
    <property type="entry name" value="PROTEIN O-MANNOSYL-TRANSFERASE TMTC4"/>
    <property type="match status" value="1"/>
</dbReference>
<dbReference type="EMBL" id="CP060394">
    <property type="protein sequence ID" value="QNI33530.1"/>
    <property type="molecule type" value="Genomic_DNA"/>
</dbReference>
<dbReference type="KEGG" id="adin:H7849_06175"/>
<feature type="signal peptide" evidence="5">
    <location>
        <begin position="1"/>
        <end position="18"/>
    </location>
</feature>
<keyword evidence="5" id="KW-0732">Signal</keyword>
<dbReference type="Gene3D" id="1.25.40.10">
    <property type="entry name" value="Tetratricopeptide repeat domain"/>
    <property type="match status" value="1"/>
</dbReference>
<accession>A0A7G8BLW0</accession>
<evidence type="ECO:0000256" key="4">
    <source>
        <dbReference type="SAM" id="MobiDB-lite"/>
    </source>
</evidence>
<sequence length="370" mass="40770">MTGKRVSWCVLWLVPALAAQGQAPPGAPAQSSLPPSQNSQLSEGETESRLGTALTREGRFAEAIPHLTAARGRVTNEYAVSFNLALCYLGLRQYQQAIDVLQGLRANQKGTAQVENLLAQAYMGVDQPENALAALRRAASLTPLDEKLYTFVADACTDNKEYELGLRVVGIGLHHLPSSARLHYERAMFLARLDRFEEAKPEFERAVALAPESDIAYLASAQNLLFQGDVQSAIRTVRKGINKGHHDYVLQDLLAEVLIHAGAMPGQPEFVEARTLLESAVAQKPDYSTAQIALGKLYLMEGRFNEAVTHLEIGRRLEPQNPAVYSSLADAYRRLGEEQKAHEMLDQLKVILQKEGQSEPHNQQPVEPDQ</sequence>
<feature type="repeat" description="TPR" evidence="3">
    <location>
        <begin position="112"/>
        <end position="145"/>
    </location>
</feature>
<gene>
    <name evidence="6" type="ORF">H7849_06175</name>
</gene>
<dbReference type="InterPro" id="IPR011990">
    <property type="entry name" value="TPR-like_helical_dom_sf"/>
</dbReference>
<evidence type="ECO:0000256" key="1">
    <source>
        <dbReference type="ARBA" id="ARBA00022737"/>
    </source>
</evidence>
<evidence type="ECO:0000256" key="5">
    <source>
        <dbReference type="SAM" id="SignalP"/>
    </source>
</evidence>
<dbReference type="PANTHER" id="PTHR44227">
    <property type="match status" value="1"/>
</dbReference>
<dbReference type="InterPro" id="IPR013105">
    <property type="entry name" value="TPR_2"/>
</dbReference>
<protein>
    <submittedName>
        <fullName evidence="6">Tetratricopeptide repeat protein</fullName>
    </submittedName>
</protein>
<reference evidence="6 7" key="1">
    <citation type="submission" date="2020-08" db="EMBL/GenBank/DDBJ databases">
        <title>Edaphobacter telluris sp. nov. and Acidobacterium dinghuensis sp. nov., two acidobacteria isolated from forest soil.</title>
        <authorList>
            <person name="Fu J."/>
            <person name="Qiu L."/>
        </authorList>
    </citation>
    <scope>NUCLEOTIDE SEQUENCE [LARGE SCALE GENOMIC DNA]</scope>
    <source>
        <strain evidence="6">4Y35</strain>
    </source>
</reference>
<feature type="compositionally biased region" description="Low complexity" evidence="4">
    <location>
        <begin position="23"/>
        <end position="42"/>
    </location>
</feature>